<dbReference type="Proteomes" id="UP000823775">
    <property type="component" value="Unassembled WGS sequence"/>
</dbReference>
<comment type="caution">
    <text evidence="1">The sequence shown here is derived from an EMBL/GenBank/DDBJ whole genome shotgun (WGS) entry which is preliminary data.</text>
</comment>
<name>A0ABS8UUL7_DATST</name>
<proteinExistence type="predicted"/>
<reference evidence="1 2" key="1">
    <citation type="journal article" date="2021" name="BMC Genomics">
        <title>Datura genome reveals duplications of psychoactive alkaloid biosynthetic genes and high mutation rate following tissue culture.</title>
        <authorList>
            <person name="Rajewski A."/>
            <person name="Carter-House D."/>
            <person name="Stajich J."/>
            <person name="Litt A."/>
        </authorList>
    </citation>
    <scope>NUCLEOTIDE SEQUENCE [LARGE SCALE GENOMIC DNA]</scope>
    <source>
        <strain evidence="1">AR-01</strain>
    </source>
</reference>
<accession>A0ABS8UUL7</accession>
<gene>
    <name evidence="1" type="ORF">HAX54_021164</name>
</gene>
<keyword evidence="2" id="KW-1185">Reference proteome</keyword>
<evidence type="ECO:0000313" key="1">
    <source>
        <dbReference type="EMBL" id="MCD9637726.1"/>
    </source>
</evidence>
<evidence type="ECO:0000313" key="2">
    <source>
        <dbReference type="Proteomes" id="UP000823775"/>
    </source>
</evidence>
<sequence length="107" mass="12087">MQNCVPSGMSPIQIDHLEELDPKRQLTGRITDQDGSISQHVKCYHELHSDQLIVFSNISLIPIPDPPRHESSHDVMSHHVVLIRGLKLPLSARVMSMIFDNSLRVAM</sequence>
<dbReference type="EMBL" id="JACEIK010002544">
    <property type="protein sequence ID" value="MCD9637726.1"/>
    <property type="molecule type" value="Genomic_DNA"/>
</dbReference>
<organism evidence="1 2">
    <name type="scientific">Datura stramonium</name>
    <name type="common">Jimsonweed</name>
    <name type="synonym">Common thornapple</name>
    <dbReference type="NCBI Taxonomy" id="4076"/>
    <lineage>
        <taxon>Eukaryota</taxon>
        <taxon>Viridiplantae</taxon>
        <taxon>Streptophyta</taxon>
        <taxon>Embryophyta</taxon>
        <taxon>Tracheophyta</taxon>
        <taxon>Spermatophyta</taxon>
        <taxon>Magnoliopsida</taxon>
        <taxon>eudicotyledons</taxon>
        <taxon>Gunneridae</taxon>
        <taxon>Pentapetalae</taxon>
        <taxon>asterids</taxon>
        <taxon>lamiids</taxon>
        <taxon>Solanales</taxon>
        <taxon>Solanaceae</taxon>
        <taxon>Solanoideae</taxon>
        <taxon>Datureae</taxon>
        <taxon>Datura</taxon>
    </lineage>
</organism>
<protein>
    <submittedName>
        <fullName evidence="1">Uncharacterized protein</fullName>
    </submittedName>
</protein>